<dbReference type="PANTHER" id="PTHR43685:SF11">
    <property type="entry name" value="GLYCOSYLTRANSFERASE TAGX-RELATED"/>
    <property type="match status" value="1"/>
</dbReference>
<dbReference type="Pfam" id="PF00535">
    <property type="entry name" value="Glycos_transf_2"/>
    <property type="match status" value="1"/>
</dbReference>
<keyword evidence="3" id="KW-1185">Reference proteome</keyword>
<dbReference type="InterPro" id="IPR050834">
    <property type="entry name" value="Glycosyltransf_2"/>
</dbReference>
<evidence type="ECO:0000313" key="2">
    <source>
        <dbReference type="EMBL" id="QEC58102.1"/>
    </source>
</evidence>
<dbReference type="EMBL" id="CP042433">
    <property type="protein sequence ID" value="QEC58102.1"/>
    <property type="molecule type" value="Genomic_DNA"/>
</dbReference>
<gene>
    <name evidence="2" type="ORF">FSB75_20055</name>
</gene>
<dbReference type="InterPro" id="IPR001173">
    <property type="entry name" value="Glyco_trans_2-like"/>
</dbReference>
<name>A0A5B8UP21_9BACT</name>
<dbReference type="OrthoDB" id="6307329at2"/>
<dbReference type="GO" id="GO:0016740">
    <property type="term" value="F:transferase activity"/>
    <property type="evidence" value="ECO:0007669"/>
    <property type="project" value="UniProtKB-KW"/>
</dbReference>
<dbReference type="PANTHER" id="PTHR43685">
    <property type="entry name" value="GLYCOSYLTRANSFERASE"/>
    <property type="match status" value="1"/>
</dbReference>
<dbReference type="SUPFAM" id="SSF53448">
    <property type="entry name" value="Nucleotide-diphospho-sugar transferases"/>
    <property type="match status" value="1"/>
</dbReference>
<dbReference type="Gene3D" id="3.90.550.10">
    <property type="entry name" value="Spore Coat Polysaccharide Biosynthesis Protein SpsA, Chain A"/>
    <property type="match status" value="1"/>
</dbReference>
<evidence type="ECO:0000259" key="1">
    <source>
        <dbReference type="Pfam" id="PF00535"/>
    </source>
</evidence>
<proteinExistence type="predicted"/>
<evidence type="ECO:0000313" key="3">
    <source>
        <dbReference type="Proteomes" id="UP000321204"/>
    </source>
</evidence>
<organism evidence="2 3">
    <name type="scientific">Flavisolibacter ginsenosidimutans</name>
    <dbReference type="NCBI Taxonomy" id="661481"/>
    <lineage>
        <taxon>Bacteria</taxon>
        <taxon>Pseudomonadati</taxon>
        <taxon>Bacteroidota</taxon>
        <taxon>Chitinophagia</taxon>
        <taxon>Chitinophagales</taxon>
        <taxon>Chitinophagaceae</taxon>
        <taxon>Flavisolibacter</taxon>
    </lineage>
</organism>
<sequence>MRQRHEGLQRNKKSRSRCATVKKIQLAPRRGRVHRGLQYFRVKPIGVTTEQGVSICIPAYNGEKYLQEALQSAVKQTYPEIEVLVVDDGSTDNTLIIANSFATTHDNVRVLKNPASGGMVANWTKCVEEAKHSWIKFLFQDDILEPDCVQKLMDLCRETNAAIAFCRRDFIVEANAPAATLAYIKIANKAEKVFSKGLITPVILAQQVAMYGTENIIGEPTCLLFHKSVLQRAGGFDARFYQSVDFEFAVRAALLNGIAFTPETLAHFRIHGSSQTSTNTSATQKDASLKRSLRSLWGDDILLFHTYLSDKRFAAVREYLPEEELRNIIRYKYLRACREYSSKVVNEALKDVIPQVPEIKKLPYNYLRYKIEKWKYKAFQKRRNK</sequence>
<dbReference type="InterPro" id="IPR029044">
    <property type="entry name" value="Nucleotide-diphossugar_trans"/>
</dbReference>
<keyword evidence="2" id="KW-0808">Transferase</keyword>
<protein>
    <submittedName>
        <fullName evidence="2">Glycosyltransferase</fullName>
    </submittedName>
</protein>
<dbReference type="AlphaFoldDB" id="A0A5B8UP21"/>
<feature type="domain" description="Glycosyltransferase 2-like" evidence="1">
    <location>
        <begin position="54"/>
        <end position="176"/>
    </location>
</feature>
<dbReference type="Proteomes" id="UP000321204">
    <property type="component" value="Chromosome"/>
</dbReference>
<dbReference type="KEGG" id="fgg:FSB75_20055"/>
<accession>A0A5B8UP21</accession>
<reference evidence="2 3" key="1">
    <citation type="journal article" date="2015" name="Int. J. Syst. Evol. Microbiol.">
        <title>Flavisolibacter ginsenosidimutans sp. nov., with ginsenoside-converting activity isolated from soil used for cultivating ginseng.</title>
        <authorList>
            <person name="Zhao Y."/>
            <person name="Liu Q."/>
            <person name="Kang M.S."/>
            <person name="Jin F."/>
            <person name="Yu H."/>
            <person name="Im W.T."/>
        </authorList>
    </citation>
    <scope>NUCLEOTIDE SEQUENCE [LARGE SCALE GENOMIC DNA]</scope>
    <source>
        <strain evidence="2 3">Gsoil 636</strain>
    </source>
</reference>